<sequence length="442" mass="47688">MSIVSRPTPLARALALSVLALAGTAQAATELQWWHAMTGANNEVVEGLAKEFNAQQPDFKVVPVFKGTYPETLNAGIAAFRAKQAPHIIQVFDVGTGVMMAARGAVLPVAQVMREGGEKFDAKAYLPGIVGYYSTRKGELLSFPFNSSSPITYYNRKALAQAGLSTDKLPRTWPEVFEAARKIKASGWACGLTTTWPTWIGLENFAAWNNVSYASDANGLDSLTPKLRIDAPLFVEHWSTIARLQKDGVFQYGGRTSEAKTKFLSGECAIMTESSGGLGDVIKSGIDHATGPLPYWPQAKGAPQNTVPGGASLWVFGGKSKAEVQGVAKFFAFLSRTEIQARLHQKSGYLPVTWAAYEETKKSGFYAQNPGREQPILQMTGQAPTEHSRGVRLVNLPAVRDIQNEEIESLLAGKQDAATALRRATTRANAAIEMAARGVAQP</sequence>
<dbReference type="SUPFAM" id="SSF53850">
    <property type="entry name" value="Periplasmic binding protein-like II"/>
    <property type="match status" value="1"/>
</dbReference>
<reference evidence="8 9" key="1">
    <citation type="submission" date="2024-04" db="EMBL/GenBank/DDBJ databases">
        <title>Novel species of the genus Ideonella isolated from streams.</title>
        <authorList>
            <person name="Lu H."/>
        </authorList>
    </citation>
    <scope>NUCLEOTIDE SEQUENCE [LARGE SCALE GENOMIC DNA]</scope>
    <source>
        <strain evidence="8 9">BYS139W</strain>
    </source>
</reference>
<evidence type="ECO:0000256" key="2">
    <source>
        <dbReference type="ARBA" id="ARBA00008520"/>
    </source>
</evidence>
<dbReference type="RefSeq" id="WP_341375307.1">
    <property type="nucleotide sequence ID" value="NZ_JBBUTF010000015.1"/>
</dbReference>
<evidence type="ECO:0000256" key="7">
    <source>
        <dbReference type="SAM" id="SignalP"/>
    </source>
</evidence>
<feature type="signal peptide" evidence="7">
    <location>
        <begin position="1"/>
        <end position="27"/>
    </location>
</feature>
<evidence type="ECO:0000256" key="1">
    <source>
        <dbReference type="ARBA" id="ARBA00004418"/>
    </source>
</evidence>
<feature type="chain" id="PRO_5046946048" description="sn-glycerol-3-phosphate-binding periplasmic protein UgpB" evidence="7">
    <location>
        <begin position="28"/>
        <end position="442"/>
    </location>
</feature>
<proteinExistence type="inferred from homology"/>
<comment type="subunit">
    <text evidence="3">The complex is composed of two ATP-binding proteins (UgpC), two transmembrane proteins (UgpA and UgpE) and a solute-binding protein (UgpB).</text>
</comment>
<protein>
    <recommendedName>
        <fullName evidence="4">sn-glycerol-3-phosphate-binding periplasmic protein UgpB</fullName>
    </recommendedName>
</protein>
<accession>A0ABU9BG25</accession>
<evidence type="ECO:0000313" key="9">
    <source>
        <dbReference type="Proteomes" id="UP001368500"/>
    </source>
</evidence>
<dbReference type="InterPro" id="IPR006059">
    <property type="entry name" value="SBP"/>
</dbReference>
<keyword evidence="5" id="KW-0813">Transport</keyword>
<comment type="caution">
    <text evidence="8">The sequence shown here is derived from an EMBL/GenBank/DDBJ whole genome shotgun (WGS) entry which is preliminary data.</text>
</comment>
<dbReference type="PANTHER" id="PTHR43649:SF31">
    <property type="entry name" value="SN-GLYCEROL-3-PHOSPHATE-BINDING PERIPLASMIC PROTEIN UGPB"/>
    <property type="match status" value="1"/>
</dbReference>
<keyword evidence="9" id="KW-1185">Reference proteome</keyword>
<organism evidence="8 9">
    <name type="scientific">Pseudaquabacterium rugosum</name>
    <dbReference type="NCBI Taxonomy" id="2984194"/>
    <lineage>
        <taxon>Bacteria</taxon>
        <taxon>Pseudomonadati</taxon>
        <taxon>Pseudomonadota</taxon>
        <taxon>Betaproteobacteria</taxon>
        <taxon>Burkholderiales</taxon>
        <taxon>Sphaerotilaceae</taxon>
        <taxon>Pseudaquabacterium</taxon>
    </lineage>
</organism>
<evidence type="ECO:0000256" key="6">
    <source>
        <dbReference type="ARBA" id="ARBA00022729"/>
    </source>
</evidence>
<evidence type="ECO:0000256" key="5">
    <source>
        <dbReference type="ARBA" id="ARBA00022448"/>
    </source>
</evidence>
<dbReference type="Proteomes" id="UP001368500">
    <property type="component" value="Unassembled WGS sequence"/>
</dbReference>
<dbReference type="NCBIfam" id="NF008211">
    <property type="entry name" value="PRK10974.1"/>
    <property type="match status" value="1"/>
</dbReference>
<dbReference type="EMBL" id="JBBUTF010000015">
    <property type="protein sequence ID" value="MEK8027523.1"/>
    <property type="molecule type" value="Genomic_DNA"/>
</dbReference>
<dbReference type="Gene3D" id="3.40.190.10">
    <property type="entry name" value="Periplasmic binding protein-like II"/>
    <property type="match status" value="2"/>
</dbReference>
<gene>
    <name evidence="8" type="primary">ugpB</name>
    <name evidence="8" type="ORF">AACH11_16285</name>
</gene>
<dbReference type="InterPro" id="IPR050490">
    <property type="entry name" value="Bact_solute-bd_prot1"/>
</dbReference>
<dbReference type="CDD" id="cd14748">
    <property type="entry name" value="PBP2_UgpB"/>
    <property type="match status" value="1"/>
</dbReference>
<dbReference type="Pfam" id="PF13416">
    <property type="entry name" value="SBP_bac_8"/>
    <property type="match status" value="1"/>
</dbReference>
<comment type="similarity">
    <text evidence="2">Belongs to the bacterial solute-binding protein 1 family.</text>
</comment>
<evidence type="ECO:0000313" key="8">
    <source>
        <dbReference type="EMBL" id="MEK8027523.1"/>
    </source>
</evidence>
<comment type="subcellular location">
    <subcellularLocation>
        <location evidence="1">Periplasm</location>
    </subcellularLocation>
</comment>
<evidence type="ECO:0000256" key="4">
    <source>
        <dbReference type="ARBA" id="ARBA00017470"/>
    </source>
</evidence>
<name>A0ABU9BG25_9BURK</name>
<dbReference type="PANTHER" id="PTHR43649">
    <property type="entry name" value="ARABINOSE-BINDING PROTEIN-RELATED"/>
    <property type="match status" value="1"/>
</dbReference>
<keyword evidence="6 7" id="KW-0732">Signal</keyword>
<evidence type="ECO:0000256" key="3">
    <source>
        <dbReference type="ARBA" id="ARBA00011557"/>
    </source>
</evidence>